<sequence>MRLIRRVLLLLIVLGAVAWFVLPRPTMGPIPDPNGIELASDLDSYLAQEERRYDDMIGGVSKRILWAEGTGKKTDWAVIYLHGFSATSEEIRPVPDRVAQNLRANLYYARLRGHGRDGDAMAEATADDWGRDVAEALAVGRRIGERVAVISTSTGGTLAAIAATEAPSAEFLDALVMVSPNFKPQNPVAALLTWPLSHLWLSLIAGEERSFEPVNAAQGRYWTERYPTVAAIPMQASVDRLARADLSKANIPALVIYSSADEVVRSDVMRDRMTDWGGEIDYMRIAPGKNIDPYNHVLAGDILSPDESYRVGERISDWLKGL</sequence>
<comment type="caution">
    <text evidence="3">The sequence shown here is derived from an EMBL/GenBank/DDBJ whole genome shotgun (WGS) entry which is preliminary data.</text>
</comment>
<dbReference type="GO" id="GO:0016787">
    <property type="term" value="F:hydrolase activity"/>
    <property type="evidence" value="ECO:0007669"/>
    <property type="project" value="UniProtKB-KW"/>
</dbReference>
<name>A0A547Q9I9_9RHOB</name>
<organism evidence="3 4">
    <name type="scientific">Palleronia caenipelagi</name>
    <dbReference type="NCBI Taxonomy" id="2489174"/>
    <lineage>
        <taxon>Bacteria</taxon>
        <taxon>Pseudomonadati</taxon>
        <taxon>Pseudomonadota</taxon>
        <taxon>Alphaproteobacteria</taxon>
        <taxon>Rhodobacterales</taxon>
        <taxon>Roseobacteraceae</taxon>
        <taxon>Palleronia</taxon>
    </lineage>
</organism>
<protein>
    <submittedName>
        <fullName evidence="3">Alpha/beta fold hydrolase</fullName>
    </submittedName>
</protein>
<dbReference type="GO" id="GO:0016020">
    <property type="term" value="C:membrane"/>
    <property type="evidence" value="ECO:0007669"/>
    <property type="project" value="TreeGrafter"/>
</dbReference>
<feature type="domain" description="Serine aminopeptidase S33" evidence="2">
    <location>
        <begin position="73"/>
        <end position="272"/>
    </location>
</feature>
<proteinExistence type="predicted"/>
<dbReference type="PANTHER" id="PTHR43798">
    <property type="entry name" value="MONOACYLGLYCEROL LIPASE"/>
    <property type="match status" value="1"/>
</dbReference>
<evidence type="ECO:0000259" key="2">
    <source>
        <dbReference type="Pfam" id="PF12146"/>
    </source>
</evidence>
<dbReference type="AlphaFoldDB" id="A0A547Q9I9"/>
<dbReference type="Pfam" id="PF12146">
    <property type="entry name" value="Hydrolase_4"/>
    <property type="match status" value="1"/>
</dbReference>
<gene>
    <name evidence="3" type="ORF">FEV53_02490</name>
</gene>
<dbReference type="InterPro" id="IPR022742">
    <property type="entry name" value="Hydrolase_4"/>
</dbReference>
<evidence type="ECO:0000256" key="1">
    <source>
        <dbReference type="ARBA" id="ARBA00022801"/>
    </source>
</evidence>
<dbReference type="Proteomes" id="UP000318590">
    <property type="component" value="Unassembled WGS sequence"/>
</dbReference>
<dbReference type="OrthoDB" id="5416147at2"/>
<accession>A0A547Q9I9</accession>
<dbReference type="InterPro" id="IPR050266">
    <property type="entry name" value="AB_hydrolase_sf"/>
</dbReference>
<dbReference type="EMBL" id="VFSV01000003">
    <property type="protein sequence ID" value="TRD23053.1"/>
    <property type="molecule type" value="Genomic_DNA"/>
</dbReference>
<dbReference type="SUPFAM" id="SSF53474">
    <property type="entry name" value="alpha/beta-Hydrolases"/>
    <property type="match status" value="1"/>
</dbReference>
<keyword evidence="1 3" id="KW-0378">Hydrolase</keyword>
<evidence type="ECO:0000313" key="4">
    <source>
        <dbReference type="Proteomes" id="UP000318590"/>
    </source>
</evidence>
<reference evidence="3 4" key="1">
    <citation type="submission" date="2019-06" db="EMBL/GenBank/DDBJ databases">
        <title>Paenimaribius caenipelagi gen. nov., sp. nov., isolated from a tidal flat.</title>
        <authorList>
            <person name="Yoon J.-H."/>
        </authorList>
    </citation>
    <scope>NUCLEOTIDE SEQUENCE [LARGE SCALE GENOMIC DNA]</scope>
    <source>
        <strain evidence="3 4">JBTF-M29</strain>
    </source>
</reference>
<evidence type="ECO:0000313" key="3">
    <source>
        <dbReference type="EMBL" id="TRD23053.1"/>
    </source>
</evidence>
<dbReference type="Gene3D" id="3.40.50.1820">
    <property type="entry name" value="alpha/beta hydrolase"/>
    <property type="match status" value="1"/>
</dbReference>
<dbReference type="RefSeq" id="WP_142833244.1">
    <property type="nucleotide sequence ID" value="NZ_VFSV01000003.1"/>
</dbReference>
<dbReference type="InterPro" id="IPR029058">
    <property type="entry name" value="AB_hydrolase_fold"/>
</dbReference>
<keyword evidence="4" id="KW-1185">Reference proteome</keyword>
<dbReference type="PANTHER" id="PTHR43798:SF31">
    <property type="entry name" value="AB HYDROLASE SUPERFAMILY PROTEIN YCLE"/>
    <property type="match status" value="1"/>
</dbReference>